<dbReference type="Pfam" id="PF02897">
    <property type="entry name" value="Peptidase_S9_N"/>
    <property type="match status" value="1"/>
</dbReference>
<comment type="caution">
    <text evidence="3">The sequence shown here is derived from an EMBL/GenBank/DDBJ whole genome shotgun (WGS) entry which is preliminary data.</text>
</comment>
<keyword evidence="4" id="KW-1185">Reference proteome</keyword>
<evidence type="ECO:0000256" key="1">
    <source>
        <dbReference type="SAM" id="SignalP"/>
    </source>
</evidence>
<keyword evidence="1" id="KW-0732">Signal</keyword>
<dbReference type="Gene3D" id="2.130.10.120">
    <property type="entry name" value="Prolyl oligopeptidase, N-terminal domain"/>
    <property type="match status" value="1"/>
</dbReference>
<gene>
    <name evidence="3" type="ORF">H8L32_01440</name>
</gene>
<evidence type="ECO:0000259" key="2">
    <source>
        <dbReference type="Pfam" id="PF02897"/>
    </source>
</evidence>
<evidence type="ECO:0000313" key="4">
    <source>
        <dbReference type="Proteomes" id="UP000650424"/>
    </source>
</evidence>
<dbReference type="InterPro" id="IPR023302">
    <property type="entry name" value="Pept_S9A_N"/>
</dbReference>
<reference evidence="3 4" key="1">
    <citation type="submission" date="2020-08" db="EMBL/GenBank/DDBJ databases">
        <title>Novel species isolated from subtropical streams in China.</title>
        <authorList>
            <person name="Lu H."/>
        </authorList>
    </citation>
    <scope>NUCLEOTIDE SEQUENCE [LARGE SCALE GENOMIC DNA]</scope>
    <source>
        <strain evidence="3 4">CY18W</strain>
    </source>
</reference>
<sequence>MAVKRKIRLSTILLAGLAMLPLLAQAQLQPWGDYPALPKPLSPGFAPAASDAGGIGNTGDALRFLESLSDAQVRAWMKRQTDFSQAVMSRINGRDALLARLRNLQAQDYSAGNLTEVRGRQFFVKPAGDGKPGLFMRNASTAGEKILILAEAGRVISFFSPSPDGSHVAVGMLSTDGRRQHSLRIIRTADASLLKDEFGAIPANAREVAWKADGSALFFPKSAGKADADNGAVWQHVLGTKAREDQALIGAGVSKSRKFAATDAIALKTAANSSFVLAEVRHGNTPDRSLYLIKQEQLKGAATAWQRLASPADKIKNAWLSGESLYLVSTKKKAAGAILKLDLKAPQLSTAKELFVASDEEVLELAVAKNALYAHVAEAGFSKLMKIDLASNKKEEINLPYPGKISQLTADAENEGALFVLEAANAAPLSYRVLPAGEVKNVEVFRSPQIGFHRIATKHLTLTRPGTDKQLSMTLLYPQGMELDGSHACLLSMETGTGIAALASYDAKRLAWLEQDAVMAIIYVPDSADVKKTSTNDGLDEFLFAADYLVSEGYTSAKKLVAQESRAGQRYLALAISQRPQLLAAVQSAGLLSEPLVADKNKKAAQRGKNAIAVTNPYQQLREATSYPAMLLTARFGAGVAPVWMTGKFAARVQMLNTDKSRPVLFRTDFANSWKTDAMADQADAWSFFLWQTGRKGFSLRP</sequence>
<dbReference type="SUPFAM" id="SSF50993">
    <property type="entry name" value="Peptidase/esterase 'gauge' domain"/>
    <property type="match status" value="1"/>
</dbReference>
<organism evidence="3 4">
    <name type="scientific">Undibacterium hunanense</name>
    <dbReference type="NCBI Taxonomy" id="2762292"/>
    <lineage>
        <taxon>Bacteria</taxon>
        <taxon>Pseudomonadati</taxon>
        <taxon>Pseudomonadota</taxon>
        <taxon>Betaproteobacteria</taxon>
        <taxon>Burkholderiales</taxon>
        <taxon>Oxalobacteraceae</taxon>
        <taxon>Undibacterium</taxon>
    </lineage>
</organism>
<dbReference type="Proteomes" id="UP000650424">
    <property type="component" value="Unassembled WGS sequence"/>
</dbReference>
<feature type="signal peptide" evidence="1">
    <location>
        <begin position="1"/>
        <end position="26"/>
    </location>
</feature>
<dbReference type="PANTHER" id="PTHR42881:SF2">
    <property type="entry name" value="PROLYL ENDOPEPTIDASE"/>
    <property type="match status" value="1"/>
</dbReference>
<dbReference type="RefSeq" id="WP_186945376.1">
    <property type="nucleotide sequence ID" value="NZ_JACOGF010000001.1"/>
</dbReference>
<dbReference type="EMBL" id="JACOGF010000001">
    <property type="protein sequence ID" value="MBC3916136.1"/>
    <property type="molecule type" value="Genomic_DNA"/>
</dbReference>
<feature type="domain" description="Peptidase S9A N-terminal" evidence="2">
    <location>
        <begin position="59"/>
        <end position="414"/>
    </location>
</feature>
<dbReference type="PANTHER" id="PTHR42881">
    <property type="entry name" value="PROLYL ENDOPEPTIDASE"/>
    <property type="match status" value="1"/>
</dbReference>
<dbReference type="Gene3D" id="3.40.50.1820">
    <property type="entry name" value="alpha/beta hydrolase"/>
    <property type="match status" value="1"/>
</dbReference>
<feature type="chain" id="PRO_5045287961" description="Peptidase S9A N-terminal domain-containing protein" evidence="1">
    <location>
        <begin position="27"/>
        <end position="702"/>
    </location>
</feature>
<evidence type="ECO:0000313" key="3">
    <source>
        <dbReference type="EMBL" id="MBC3916136.1"/>
    </source>
</evidence>
<proteinExistence type="predicted"/>
<dbReference type="InterPro" id="IPR029058">
    <property type="entry name" value="AB_hydrolase_fold"/>
</dbReference>
<accession>A0ABR6ZJW9</accession>
<dbReference type="InterPro" id="IPR051167">
    <property type="entry name" value="Prolyl_oligopep/macrocyclase"/>
</dbReference>
<name>A0ABR6ZJW9_9BURK</name>
<protein>
    <recommendedName>
        <fullName evidence="2">Peptidase S9A N-terminal domain-containing protein</fullName>
    </recommendedName>
</protein>